<feature type="binding site" evidence="9">
    <location>
        <position position="217"/>
    </location>
    <ligand>
        <name>FMN</name>
        <dbReference type="ChEBI" id="CHEBI:58210"/>
    </ligand>
</feature>
<dbReference type="STRING" id="445932.Emin_0729"/>
<evidence type="ECO:0000256" key="4">
    <source>
        <dbReference type="ARBA" id="ARBA00022490"/>
    </source>
</evidence>
<dbReference type="OrthoDB" id="9794954at2"/>
<feature type="binding site" evidence="9">
    <location>
        <begin position="43"/>
        <end position="44"/>
    </location>
    <ligand>
        <name>FMN</name>
        <dbReference type="ChEBI" id="CHEBI:58210"/>
    </ligand>
</feature>
<dbReference type="NCBIfam" id="NF005574">
    <property type="entry name" value="PRK07259.1"/>
    <property type="match status" value="1"/>
</dbReference>
<evidence type="ECO:0000256" key="7">
    <source>
        <dbReference type="ARBA" id="ARBA00022975"/>
    </source>
</evidence>
<dbReference type="Proteomes" id="UP000001029">
    <property type="component" value="Chromosome"/>
</dbReference>
<dbReference type="AlphaFoldDB" id="B2KCN8"/>
<feature type="binding site" evidence="9">
    <location>
        <begin position="192"/>
        <end position="193"/>
    </location>
    <ligand>
        <name>substrate</name>
    </ligand>
</feature>
<dbReference type="EC" id="1.3.-.-" evidence="9"/>
<feature type="binding site" evidence="9">
    <location>
        <position position="19"/>
    </location>
    <ligand>
        <name>FMN</name>
        <dbReference type="ChEBI" id="CHEBI:58210"/>
    </ligand>
</feature>
<organism evidence="11 12">
    <name type="scientific">Elusimicrobium minutum (strain Pei191)</name>
    <dbReference type="NCBI Taxonomy" id="445932"/>
    <lineage>
        <taxon>Bacteria</taxon>
        <taxon>Pseudomonadati</taxon>
        <taxon>Elusimicrobiota</taxon>
        <taxon>Elusimicrobia</taxon>
        <taxon>Elusimicrobiales</taxon>
        <taxon>Elusimicrobiaceae</taxon>
        <taxon>Elusimicrobium</taxon>
    </lineage>
</organism>
<evidence type="ECO:0000256" key="3">
    <source>
        <dbReference type="ARBA" id="ARBA00008008"/>
    </source>
</evidence>
<feature type="binding site" evidence="9">
    <location>
        <begin position="243"/>
        <end position="244"/>
    </location>
    <ligand>
        <name>FMN</name>
        <dbReference type="ChEBI" id="CHEBI:58210"/>
    </ligand>
</feature>
<keyword evidence="7 9" id="KW-0665">Pyrimidine biosynthesis</keyword>
<name>B2KCN8_ELUMP</name>
<dbReference type="GO" id="GO:0006207">
    <property type="term" value="P:'de novo' pyrimidine nucleobase biosynthetic process"/>
    <property type="evidence" value="ECO:0007669"/>
    <property type="project" value="InterPro"/>
</dbReference>
<dbReference type="KEGG" id="emi:Emin_0729"/>
<protein>
    <recommendedName>
        <fullName evidence="9">Dihydroorotate dehydrogenase</fullName>
        <shortName evidence="9">DHOD</shortName>
        <shortName evidence="9">DHODase</shortName>
        <shortName evidence="9">DHOdehase</shortName>
        <ecNumber evidence="9">1.3.-.-</ecNumber>
    </recommendedName>
</protein>
<keyword evidence="5 9" id="KW-0285">Flavoprotein</keyword>
<comment type="cofactor">
    <cofactor evidence="9">
        <name>FMN</name>
        <dbReference type="ChEBI" id="CHEBI:58210"/>
    </cofactor>
    <text evidence="9">Binds 1 FMN per subunit.</text>
</comment>
<evidence type="ECO:0000256" key="1">
    <source>
        <dbReference type="ARBA" id="ARBA00004496"/>
    </source>
</evidence>
<comment type="similarity">
    <text evidence="3 9">Belongs to the dihydroorotate dehydrogenase family. Type 1 subfamily.</text>
</comment>
<evidence type="ECO:0000256" key="8">
    <source>
        <dbReference type="ARBA" id="ARBA00023002"/>
    </source>
</evidence>
<dbReference type="RefSeq" id="WP_012414899.1">
    <property type="nucleotide sequence ID" value="NC_010644.1"/>
</dbReference>
<comment type="subcellular location">
    <subcellularLocation>
        <location evidence="1 9">Cytoplasm</location>
    </subcellularLocation>
</comment>
<dbReference type="Pfam" id="PF01180">
    <property type="entry name" value="DHO_dh"/>
    <property type="match status" value="1"/>
</dbReference>
<dbReference type="InterPro" id="IPR024920">
    <property type="entry name" value="Dihydroorotate_DH_1"/>
</dbReference>
<feature type="binding site" evidence="9">
    <location>
        <position position="125"/>
    </location>
    <ligand>
        <name>FMN</name>
        <dbReference type="ChEBI" id="CHEBI:58210"/>
    </ligand>
</feature>
<dbReference type="NCBIfam" id="TIGR01037">
    <property type="entry name" value="pyrD_sub1_fam"/>
    <property type="match status" value="1"/>
</dbReference>
<evidence type="ECO:0000313" key="11">
    <source>
        <dbReference type="EMBL" id="ACC98284.1"/>
    </source>
</evidence>
<feature type="active site" description="Nucleophile" evidence="9">
    <location>
        <position position="128"/>
    </location>
</feature>
<dbReference type="GO" id="GO:0005737">
    <property type="term" value="C:cytoplasm"/>
    <property type="evidence" value="ECO:0007669"/>
    <property type="project" value="UniProtKB-SubCell"/>
</dbReference>
<dbReference type="Gene3D" id="3.20.20.70">
    <property type="entry name" value="Aldolase class I"/>
    <property type="match status" value="1"/>
</dbReference>
<sequence length="303" mass="32579">MVKINIGGLEFKNPVMTASGTFASGKEYSEFVDLNKLGAVVCKTVTLNQRDGNKPPRIADMPSAMLNSIGLENKGLEYFIENTLPFLKNFDTRTVASIAGNNVEDYTTLAKRLNECKEVHAIEVNMSCPNVVHGQNKGLFSQDEKTTFEIMSAVRKNTNKPIFGKISPMVADITVIAKAIERAGGDAVALINTIPAMGVDLKTRRPLLGNITGGLSGPAVKPVALKLVWDVYKAVKIPVIGMGGIMCAQDALEFILCGATAVQVGTGNFVNPKLTEETALGIEKYFKENNLSGVDDLKGKLNI</sequence>
<feature type="binding site" evidence="9">
    <location>
        <begin position="265"/>
        <end position="266"/>
    </location>
    <ligand>
        <name>FMN</name>
        <dbReference type="ChEBI" id="CHEBI:58210"/>
    </ligand>
</feature>
<dbReference type="CDD" id="cd04740">
    <property type="entry name" value="DHOD_1B_like"/>
    <property type="match status" value="1"/>
</dbReference>
<comment type="caution">
    <text evidence="9">Lacks conserved residue(s) required for the propagation of feature annotation.</text>
</comment>
<feature type="binding site" evidence="9">
    <location>
        <position position="43"/>
    </location>
    <ligand>
        <name>substrate</name>
    </ligand>
</feature>
<evidence type="ECO:0000256" key="9">
    <source>
        <dbReference type="HAMAP-Rule" id="MF_00224"/>
    </source>
</evidence>
<dbReference type="GO" id="GO:0004152">
    <property type="term" value="F:dihydroorotate dehydrogenase activity"/>
    <property type="evidence" value="ECO:0007669"/>
    <property type="project" value="UniProtKB-UniRule"/>
</dbReference>
<evidence type="ECO:0000259" key="10">
    <source>
        <dbReference type="Pfam" id="PF01180"/>
    </source>
</evidence>
<dbReference type="EMBL" id="CP001055">
    <property type="protein sequence ID" value="ACC98284.1"/>
    <property type="molecule type" value="Genomic_DNA"/>
</dbReference>
<dbReference type="HOGENOM" id="CLU_042042_0_0_0"/>
<dbReference type="PANTHER" id="PTHR48109:SF1">
    <property type="entry name" value="DIHYDROOROTATE DEHYDROGENASE (FUMARATE)"/>
    <property type="match status" value="1"/>
</dbReference>
<dbReference type="InterPro" id="IPR005720">
    <property type="entry name" value="Dihydroorotate_DH_cat"/>
</dbReference>
<dbReference type="InterPro" id="IPR049622">
    <property type="entry name" value="Dihydroorotate_DH_I"/>
</dbReference>
<feature type="binding site" evidence="9">
    <location>
        <begin position="67"/>
        <end position="71"/>
    </location>
    <ligand>
        <name>substrate</name>
    </ligand>
</feature>
<dbReference type="InterPro" id="IPR033888">
    <property type="entry name" value="DHOD_1B"/>
</dbReference>
<comment type="function">
    <text evidence="9">Catalyzes the conversion of dihydroorotate to orotate.</text>
</comment>
<dbReference type="InterPro" id="IPR013785">
    <property type="entry name" value="Aldolase_TIM"/>
</dbReference>
<dbReference type="InterPro" id="IPR012135">
    <property type="entry name" value="Dihydroorotate_DH_1_2"/>
</dbReference>
<feature type="binding site" evidence="9">
    <location>
        <position position="125"/>
    </location>
    <ligand>
        <name>substrate</name>
    </ligand>
</feature>
<feature type="binding site" evidence="9">
    <location>
        <position position="165"/>
    </location>
    <ligand>
        <name>FMN</name>
        <dbReference type="ChEBI" id="CHEBI:58210"/>
    </ligand>
</feature>
<keyword evidence="4 9" id="KW-0963">Cytoplasm</keyword>
<dbReference type="InterPro" id="IPR050074">
    <property type="entry name" value="DHO_dehydrogenase"/>
</dbReference>
<dbReference type="HAMAP" id="MF_00224">
    <property type="entry name" value="DHO_dh_type1"/>
    <property type="match status" value="1"/>
</dbReference>
<dbReference type="PIRSF" id="PIRSF000164">
    <property type="entry name" value="DHO_oxidase"/>
    <property type="match status" value="1"/>
</dbReference>
<comment type="pathway">
    <text evidence="2 9">Pyrimidine metabolism; UMP biosynthesis via de novo pathway.</text>
</comment>
<dbReference type="FunFam" id="3.20.20.70:FF:000027">
    <property type="entry name" value="Dihydropyrimidine dehydrogenase [NADP(+)]"/>
    <property type="match status" value="1"/>
</dbReference>
<evidence type="ECO:0000256" key="2">
    <source>
        <dbReference type="ARBA" id="ARBA00004725"/>
    </source>
</evidence>
<evidence type="ECO:0000256" key="6">
    <source>
        <dbReference type="ARBA" id="ARBA00022643"/>
    </source>
</evidence>
<dbReference type="SUPFAM" id="SSF51395">
    <property type="entry name" value="FMN-linked oxidoreductases"/>
    <property type="match status" value="1"/>
</dbReference>
<keyword evidence="12" id="KW-1185">Reference proteome</keyword>
<gene>
    <name evidence="9" type="primary">pyrD</name>
    <name evidence="11" type="ordered locus">Emin_0729</name>
</gene>
<feature type="binding site" evidence="9">
    <location>
        <position position="191"/>
    </location>
    <ligand>
        <name>FMN</name>
        <dbReference type="ChEBI" id="CHEBI:58210"/>
    </ligand>
</feature>
<comment type="catalytic activity">
    <reaction evidence="9">
        <text>(S)-dihydroorotate + A = orotate + AH2</text>
        <dbReference type="Rhea" id="RHEA:18073"/>
        <dbReference type="ChEBI" id="CHEBI:13193"/>
        <dbReference type="ChEBI" id="CHEBI:17499"/>
        <dbReference type="ChEBI" id="CHEBI:30839"/>
        <dbReference type="ChEBI" id="CHEBI:30864"/>
    </reaction>
</comment>
<keyword evidence="6 9" id="KW-0288">FMN</keyword>
<dbReference type="GO" id="GO:0044205">
    <property type="term" value="P:'de novo' UMP biosynthetic process"/>
    <property type="evidence" value="ECO:0007669"/>
    <property type="project" value="UniProtKB-UniRule"/>
</dbReference>
<dbReference type="PROSITE" id="PS00911">
    <property type="entry name" value="DHODEHASE_1"/>
    <property type="match status" value="1"/>
</dbReference>
<accession>B2KCN8</accession>
<reference evidence="11 12" key="1">
    <citation type="journal article" date="2009" name="Appl. Environ. Microbiol.">
        <title>Genomic analysis of 'Elusimicrobium minutum,' the first cultivated representative of the phylum 'Elusimicrobia' (formerly termite group 1).</title>
        <authorList>
            <person name="Herlemann D.P.R."/>
            <person name="Geissinger O."/>
            <person name="Ikeda-Ohtsubo W."/>
            <person name="Kunin V."/>
            <person name="Sun H."/>
            <person name="Lapidus A."/>
            <person name="Hugenholtz P."/>
            <person name="Brune A."/>
        </authorList>
    </citation>
    <scope>NUCLEOTIDE SEQUENCE [LARGE SCALE GENOMIC DNA]</scope>
    <source>
        <strain evidence="11 12">Pei191</strain>
    </source>
</reference>
<keyword evidence="8 9" id="KW-0560">Oxidoreductase</keyword>
<dbReference type="PANTHER" id="PTHR48109">
    <property type="entry name" value="DIHYDROOROTATE DEHYDROGENASE (QUINONE), MITOCHONDRIAL-RELATED"/>
    <property type="match status" value="1"/>
</dbReference>
<evidence type="ECO:0000256" key="5">
    <source>
        <dbReference type="ARBA" id="ARBA00022630"/>
    </source>
</evidence>
<feature type="domain" description="Dihydroorotate dehydrogenase catalytic" evidence="10">
    <location>
        <begin position="1"/>
        <end position="283"/>
    </location>
</feature>
<dbReference type="InterPro" id="IPR001295">
    <property type="entry name" value="Dihydroorotate_DH_CS"/>
</dbReference>
<proteinExistence type="inferred from homology"/>
<dbReference type="UniPathway" id="UPA00070"/>
<evidence type="ECO:0000313" key="12">
    <source>
        <dbReference type="Proteomes" id="UP000001029"/>
    </source>
</evidence>